<feature type="transmembrane region" description="Helical" evidence="6">
    <location>
        <begin position="263"/>
        <end position="283"/>
    </location>
</feature>
<feature type="signal peptide" evidence="7">
    <location>
        <begin position="1"/>
        <end position="17"/>
    </location>
</feature>
<feature type="transmembrane region" description="Helical" evidence="6">
    <location>
        <begin position="464"/>
        <end position="483"/>
    </location>
</feature>
<dbReference type="GO" id="GO:0016020">
    <property type="term" value="C:membrane"/>
    <property type="evidence" value="ECO:0007669"/>
    <property type="project" value="UniProtKB-SubCell"/>
</dbReference>
<feature type="transmembrane region" description="Helical" evidence="6">
    <location>
        <begin position="319"/>
        <end position="338"/>
    </location>
</feature>
<protein>
    <recommendedName>
        <fullName evidence="8">EamA domain-containing protein</fullName>
    </recommendedName>
</protein>
<evidence type="ECO:0000256" key="6">
    <source>
        <dbReference type="SAM" id="Phobius"/>
    </source>
</evidence>
<keyword evidence="3 6" id="KW-0812">Transmembrane</keyword>
<feature type="transmembrane region" description="Helical" evidence="6">
    <location>
        <begin position="232"/>
        <end position="251"/>
    </location>
</feature>
<dbReference type="Proteomes" id="UP001190700">
    <property type="component" value="Unassembled WGS sequence"/>
</dbReference>
<evidence type="ECO:0000313" key="10">
    <source>
        <dbReference type="Proteomes" id="UP001190700"/>
    </source>
</evidence>
<organism evidence="9 10">
    <name type="scientific">Cymbomonas tetramitiformis</name>
    <dbReference type="NCBI Taxonomy" id="36881"/>
    <lineage>
        <taxon>Eukaryota</taxon>
        <taxon>Viridiplantae</taxon>
        <taxon>Chlorophyta</taxon>
        <taxon>Pyramimonadophyceae</taxon>
        <taxon>Pyramimonadales</taxon>
        <taxon>Pyramimonadaceae</taxon>
        <taxon>Cymbomonas</taxon>
    </lineage>
</organism>
<feature type="transmembrane region" description="Helical" evidence="6">
    <location>
        <begin position="436"/>
        <end position="457"/>
    </location>
</feature>
<dbReference type="InterPro" id="IPR050638">
    <property type="entry name" value="AA-Vitamin_Transporters"/>
</dbReference>
<feature type="chain" id="PRO_5041943499" description="EamA domain-containing protein" evidence="7">
    <location>
        <begin position="18"/>
        <end position="498"/>
    </location>
</feature>
<comment type="subcellular location">
    <subcellularLocation>
        <location evidence="1">Membrane</location>
        <topology evidence="1">Multi-pass membrane protein</topology>
    </subcellularLocation>
</comment>
<feature type="transmembrane region" description="Helical" evidence="6">
    <location>
        <begin position="290"/>
        <end position="313"/>
    </location>
</feature>
<dbReference type="EMBL" id="LGRX02033466">
    <property type="protein sequence ID" value="KAK3241121.1"/>
    <property type="molecule type" value="Genomic_DNA"/>
</dbReference>
<keyword evidence="10" id="KW-1185">Reference proteome</keyword>
<comment type="similarity">
    <text evidence="2">Belongs to the drug/metabolite transporter (DMT) superfamily. Plant drug/metabolite exporter (P-DME) (TC 2.A.7.4) family.</text>
</comment>
<feature type="domain" description="EamA" evidence="8">
    <location>
        <begin position="204"/>
        <end position="335"/>
    </location>
</feature>
<gene>
    <name evidence="9" type="ORF">CYMTET_49083</name>
</gene>
<accession>A0AAE0BQT8</accession>
<dbReference type="GO" id="GO:0009507">
    <property type="term" value="C:chloroplast"/>
    <property type="evidence" value="ECO:0007669"/>
    <property type="project" value="TreeGrafter"/>
</dbReference>
<keyword evidence="7" id="KW-0732">Signal</keyword>
<dbReference type="PANTHER" id="PTHR32322:SF2">
    <property type="entry name" value="EAMA DOMAIN-CONTAINING PROTEIN"/>
    <property type="match status" value="1"/>
</dbReference>
<evidence type="ECO:0000256" key="5">
    <source>
        <dbReference type="ARBA" id="ARBA00023136"/>
    </source>
</evidence>
<feature type="transmembrane region" description="Helical" evidence="6">
    <location>
        <begin position="198"/>
        <end position="220"/>
    </location>
</feature>
<comment type="caution">
    <text evidence="9">The sequence shown here is derived from an EMBL/GenBank/DDBJ whole genome shotgun (WGS) entry which is preliminary data.</text>
</comment>
<dbReference type="AlphaFoldDB" id="A0AAE0BQT8"/>
<sequence>MLPVMVSLVCICAAATAAPITGQEFGGVSLDRTTVVPGRAVGGAVSDYVVLEEFASTPWTPSIDTTTLPTTISGSAARGVLSSLNGMPTTTRGSGAQIPVTKIYPKLLKVKTQVEASSASAERRKKYGLSCLRPEAGSLSRQRANGTRYVTRCSPQDDVSSSSEVDCIGVGSEIECVLPDDDEPSKVQPESAAEADGALPSIGLALALVSPFFFWGTSMVSMKEVLPATGPLFVGSIRLIPAGFALVAFALSQGRKLPSGGMAWVAISAFALVDGTCFQGFLAEGLTRTAAGLGSVIIDSQPITVAILAFLLYGESLGPFGPIGLLVAVLGLCLLELPQEGVDRLMGMDIDGFLAAFGGEEALSLWDRGEWWMLLAAQSMAVGTVMVRWVCKFVDPVMATGWHMIVGGVPLLALSLMREPSVYSHLGDLTSGDVGALVYTSFFGSAVSYGTFFYFASKGNLAKLSSLTFLTPMFAAAFGYLLLGETLTNLQLSGGNSV</sequence>
<reference evidence="9 10" key="1">
    <citation type="journal article" date="2015" name="Genome Biol. Evol.">
        <title>Comparative Genomics of a Bacterivorous Green Alga Reveals Evolutionary Causalities and Consequences of Phago-Mixotrophic Mode of Nutrition.</title>
        <authorList>
            <person name="Burns J.A."/>
            <person name="Paasch A."/>
            <person name="Narechania A."/>
            <person name="Kim E."/>
        </authorList>
    </citation>
    <scope>NUCLEOTIDE SEQUENCE [LARGE SCALE GENOMIC DNA]</scope>
    <source>
        <strain evidence="9 10">PLY_AMNH</strain>
    </source>
</reference>
<dbReference type="InterPro" id="IPR037185">
    <property type="entry name" value="EmrE-like"/>
</dbReference>
<dbReference type="SUPFAM" id="SSF103481">
    <property type="entry name" value="Multidrug resistance efflux transporter EmrE"/>
    <property type="match status" value="2"/>
</dbReference>
<evidence type="ECO:0000256" key="7">
    <source>
        <dbReference type="SAM" id="SignalP"/>
    </source>
</evidence>
<dbReference type="InterPro" id="IPR000620">
    <property type="entry name" value="EamA_dom"/>
</dbReference>
<evidence type="ECO:0000256" key="2">
    <source>
        <dbReference type="ARBA" id="ARBA00007635"/>
    </source>
</evidence>
<feature type="domain" description="EamA" evidence="8">
    <location>
        <begin position="368"/>
        <end position="494"/>
    </location>
</feature>
<feature type="transmembrane region" description="Helical" evidence="6">
    <location>
        <begin position="397"/>
        <end position="416"/>
    </location>
</feature>
<evidence type="ECO:0000256" key="3">
    <source>
        <dbReference type="ARBA" id="ARBA00022692"/>
    </source>
</evidence>
<keyword evidence="4 6" id="KW-1133">Transmembrane helix</keyword>
<name>A0AAE0BQT8_9CHLO</name>
<evidence type="ECO:0000256" key="4">
    <source>
        <dbReference type="ARBA" id="ARBA00022989"/>
    </source>
</evidence>
<evidence type="ECO:0000256" key="1">
    <source>
        <dbReference type="ARBA" id="ARBA00004141"/>
    </source>
</evidence>
<evidence type="ECO:0000313" key="9">
    <source>
        <dbReference type="EMBL" id="KAK3241121.1"/>
    </source>
</evidence>
<evidence type="ECO:0000259" key="8">
    <source>
        <dbReference type="Pfam" id="PF00892"/>
    </source>
</evidence>
<dbReference type="Pfam" id="PF00892">
    <property type="entry name" value="EamA"/>
    <property type="match status" value="2"/>
</dbReference>
<keyword evidence="5 6" id="KW-0472">Membrane</keyword>
<proteinExistence type="inferred from homology"/>
<dbReference type="PANTHER" id="PTHR32322">
    <property type="entry name" value="INNER MEMBRANE TRANSPORTER"/>
    <property type="match status" value="1"/>
</dbReference>